<dbReference type="InterPro" id="IPR050346">
    <property type="entry name" value="FMO-like"/>
</dbReference>
<dbReference type="PANTHER" id="PTHR23023">
    <property type="entry name" value="DIMETHYLANILINE MONOOXYGENASE"/>
    <property type="match status" value="1"/>
</dbReference>
<keyword evidence="5" id="KW-0560">Oxidoreductase</keyword>
<keyword evidence="2" id="KW-0285">Flavoprotein</keyword>
<dbReference type="GO" id="GO:0050661">
    <property type="term" value="F:NADP binding"/>
    <property type="evidence" value="ECO:0007669"/>
    <property type="project" value="InterPro"/>
</dbReference>
<dbReference type="OrthoDB" id="66881at2759"/>
<keyword evidence="7" id="KW-1185">Reference proteome</keyword>
<accession>A0A1B7NCE5</accession>
<evidence type="ECO:0000256" key="1">
    <source>
        <dbReference type="ARBA" id="ARBA00009183"/>
    </source>
</evidence>
<evidence type="ECO:0000256" key="5">
    <source>
        <dbReference type="ARBA" id="ARBA00023002"/>
    </source>
</evidence>
<name>A0A1B7NCE5_9AGAM</name>
<dbReference type="GO" id="GO:0050660">
    <property type="term" value="F:flavin adenine dinucleotide binding"/>
    <property type="evidence" value="ECO:0007669"/>
    <property type="project" value="InterPro"/>
</dbReference>
<reference evidence="6 7" key="1">
    <citation type="submission" date="2016-06" db="EMBL/GenBank/DDBJ databases">
        <title>Comparative genomics of the ectomycorrhizal sister species Rhizopogon vinicolor and Rhizopogon vesiculosus (Basidiomycota: Boletales) reveals a divergence of the mating type B locus.</title>
        <authorList>
            <consortium name="DOE Joint Genome Institute"/>
            <person name="Mujic A.B."/>
            <person name="Kuo A."/>
            <person name="Tritt A."/>
            <person name="Lipzen A."/>
            <person name="Chen C."/>
            <person name="Johnson J."/>
            <person name="Sharma A."/>
            <person name="Barry K."/>
            <person name="Grigoriev I.V."/>
            <person name="Spatafora J.W."/>
        </authorList>
    </citation>
    <scope>NUCLEOTIDE SEQUENCE [LARGE SCALE GENOMIC DNA]</scope>
    <source>
        <strain evidence="6 7">AM-OR11-026</strain>
    </source>
</reference>
<evidence type="ECO:0000313" key="6">
    <source>
        <dbReference type="EMBL" id="OAX42543.1"/>
    </source>
</evidence>
<dbReference type="STRING" id="1314800.A0A1B7NCE5"/>
<dbReference type="AlphaFoldDB" id="A0A1B7NCE5"/>
<evidence type="ECO:0000256" key="3">
    <source>
        <dbReference type="ARBA" id="ARBA00022827"/>
    </source>
</evidence>
<keyword evidence="3" id="KW-0274">FAD</keyword>
<sequence>MEILPNHDDPLNLLKHKSKCEKRICVIGAGGGGLAALKVISDSVYFKSGKWSVIAYEARTNVGGVWLPAPPVANSYGVPLTPLYDSLTTNLPHSIMAYTSYSFPPETPLFPRAHVVQTYLESYATHFNLMPLIRFGTTVVNARWESTQWIVTLSDGEHLAYDHLVIANGHYRIPRIPDVPGLADWVKHDKAFHSVWYRRPNFLGDKVLVIGGGPSGMDIATEMCTVATAVVHAFANQPPAAININTSNLKVLKARAIEFKANGQVIFDDGTVEDNIDRCILATGFQVHLPFLEGSSMINKTMPPDIPPLIPGELFNSTYHVFPLEKHLFPLQTQYPVSSMAIMGLIKRVAPLPLVEAQAHAIVRVFADPSSLDTITEAADILARAEKIRRAGASTSLDTAKAWFRFDRDEQWSYRDELYEFAQGAESGTPPIEVTEWEKECYDLKDEMRAGWERLEKSGQAREWLRDVGKNGVQDWVGLMYRVVDYARRDDISARKLI</sequence>
<protein>
    <submittedName>
        <fullName evidence="6">FAD/NAD(P)-binding domain-containing protein</fullName>
    </submittedName>
</protein>
<evidence type="ECO:0000256" key="4">
    <source>
        <dbReference type="ARBA" id="ARBA00022857"/>
    </source>
</evidence>
<dbReference type="Pfam" id="PF00743">
    <property type="entry name" value="FMO-like"/>
    <property type="match status" value="2"/>
</dbReference>
<dbReference type="GO" id="GO:0004499">
    <property type="term" value="F:N,N-dimethylaniline monooxygenase activity"/>
    <property type="evidence" value="ECO:0007669"/>
    <property type="project" value="InterPro"/>
</dbReference>
<dbReference type="Gene3D" id="3.50.50.60">
    <property type="entry name" value="FAD/NAD(P)-binding domain"/>
    <property type="match status" value="2"/>
</dbReference>
<comment type="similarity">
    <text evidence="1">Belongs to the FMO family.</text>
</comment>
<dbReference type="EMBL" id="KV448155">
    <property type="protein sequence ID" value="OAX42543.1"/>
    <property type="molecule type" value="Genomic_DNA"/>
</dbReference>
<evidence type="ECO:0000313" key="7">
    <source>
        <dbReference type="Proteomes" id="UP000092154"/>
    </source>
</evidence>
<proteinExistence type="inferred from homology"/>
<dbReference type="InterPro" id="IPR000960">
    <property type="entry name" value="Flavin_mOase"/>
</dbReference>
<dbReference type="InParanoid" id="A0A1B7NCE5"/>
<evidence type="ECO:0000256" key="2">
    <source>
        <dbReference type="ARBA" id="ARBA00022630"/>
    </source>
</evidence>
<organism evidence="6 7">
    <name type="scientific">Rhizopogon vinicolor AM-OR11-026</name>
    <dbReference type="NCBI Taxonomy" id="1314800"/>
    <lineage>
        <taxon>Eukaryota</taxon>
        <taxon>Fungi</taxon>
        <taxon>Dikarya</taxon>
        <taxon>Basidiomycota</taxon>
        <taxon>Agaricomycotina</taxon>
        <taxon>Agaricomycetes</taxon>
        <taxon>Agaricomycetidae</taxon>
        <taxon>Boletales</taxon>
        <taxon>Suillineae</taxon>
        <taxon>Rhizopogonaceae</taxon>
        <taxon>Rhizopogon</taxon>
    </lineage>
</organism>
<dbReference type="InterPro" id="IPR020946">
    <property type="entry name" value="Flavin_mOase-like"/>
</dbReference>
<dbReference type="PRINTS" id="PR00370">
    <property type="entry name" value="FMOXYGENASE"/>
</dbReference>
<dbReference type="InterPro" id="IPR036188">
    <property type="entry name" value="FAD/NAD-bd_sf"/>
</dbReference>
<keyword evidence="4" id="KW-0521">NADP</keyword>
<dbReference type="Proteomes" id="UP000092154">
    <property type="component" value="Unassembled WGS sequence"/>
</dbReference>
<dbReference type="SUPFAM" id="SSF51905">
    <property type="entry name" value="FAD/NAD(P)-binding domain"/>
    <property type="match status" value="2"/>
</dbReference>
<gene>
    <name evidence="6" type="ORF">K503DRAFT_863001</name>
</gene>